<gene>
    <name evidence="6" type="ORF">ABIE37_000185</name>
</gene>
<evidence type="ECO:0000256" key="2">
    <source>
        <dbReference type="ARBA" id="ARBA00023125"/>
    </source>
</evidence>
<proteinExistence type="predicted"/>
<dbReference type="Gene3D" id="1.10.10.10">
    <property type="entry name" value="Winged helix-like DNA-binding domain superfamily/Winged helix DNA-binding domain"/>
    <property type="match status" value="1"/>
</dbReference>
<dbReference type="InterPro" id="IPR036390">
    <property type="entry name" value="WH_DNA-bd_sf"/>
</dbReference>
<dbReference type="PANTHER" id="PTHR43537:SF24">
    <property type="entry name" value="GLUCONATE OPERON TRANSCRIPTIONAL REPRESSOR"/>
    <property type="match status" value="1"/>
</dbReference>
<evidence type="ECO:0000313" key="7">
    <source>
        <dbReference type="Proteomes" id="UP001549307"/>
    </source>
</evidence>
<dbReference type="SMART" id="SM00895">
    <property type="entry name" value="FCD"/>
    <property type="match status" value="1"/>
</dbReference>
<dbReference type="InterPro" id="IPR036388">
    <property type="entry name" value="WH-like_DNA-bd_sf"/>
</dbReference>
<dbReference type="RefSeq" id="WP_354225834.1">
    <property type="nucleotide sequence ID" value="NZ_JBEPSN010000001.1"/>
</dbReference>
<evidence type="ECO:0000256" key="4">
    <source>
        <dbReference type="SAM" id="MobiDB-lite"/>
    </source>
</evidence>
<dbReference type="SMART" id="SM00345">
    <property type="entry name" value="HTH_GNTR"/>
    <property type="match status" value="1"/>
</dbReference>
<dbReference type="Pfam" id="PF00392">
    <property type="entry name" value="GntR"/>
    <property type="match status" value="1"/>
</dbReference>
<evidence type="ECO:0000313" key="6">
    <source>
        <dbReference type="EMBL" id="MET4538430.1"/>
    </source>
</evidence>
<dbReference type="GeneID" id="92751166"/>
<feature type="domain" description="HTH gntR-type" evidence="5">
    <location>
        <begin position="24"/>
        <end position="91"/>
    </location>
</feature>
<dbReference type="Proteomes" id="UP001549307">
    <property type="component" value="Unassembled WGS sequence"/>
</dbReference>
<dbReference type="SUPFAM" id="SSF48008">
    <property type="entry name" value="GntR ligand-binding domain-like"/>
    <property type="match status" value="1"/>
</dbReference>
<dbReference type="CDD" id="cd07377">
    <property type="entry name" value="WHTH_GntR"/>
    <property type="match status" value="1"/>
</dbReference>
<keyword evidence="1" id="KW-0805">Transcription regulation</keyword>
<organism evidence="6 7">
    <name type="scientific">Arthrobacter bambusae</name>
    <dbReference type="NCBI Taxonomy" id="1338426"/>
    <lineage>
        <taxon>Bacteria</taxon>
        <taxon>Bacillati</taxon>
        <taxon>Actinomycetota</taxon>
        <taxon>Actinomycetes</taxon>
        <taxon>Micrococcales</taxon>
        <taxon>Micrococcaceae</taxon>
        <taxon>Arthrobacter</taxon>
    </lineage>
</organism>
<keyword evidence="3" id="KW-0804">Transcription</keyword>
<reference evidence="6 7" key="1">
    <citation type="submission" date="2024-06" db="EMBL/GenBank/DDBJ databases">
        <title>Sorghum-associated microbial communities from plants grown in Nebraska, USA.</title>
        <authorList>
            <person name="Schachtman D."/>
        </authorList>
    </citation>
    <scope>NUCLEOTIDE SEQUENCE [LARGE SCALE GENOMIC DNA]</scope>
    <source>
        <strain evidence="6 7">3552</strain>
    </source>
</reference>
<name>A0ABV2P100_9MICC</name>
<evidence type="ECO:0000256" key="3">
    <source>
        <dbReference type="ARBA" id="ARBA00023163"/>
    </source>
</evidence>
<dbReference type="InterPro" id="IPR008920">
    <property type="entry name" value="TF_FadR/GntR_C"/>
</dbReference>
<evidence type="ECO:0000259" key="5">
    <source>
        <dbReference type="PROSITE" id="PS50949"/>
    </source>
</evidence>
<accession>A0ABV2P100</accession>
<dbReference type="InterPro" id="IPR000524">
    <property type="entry name" value="Tscrpt_reg_HTH_GntR"/>
</dbReference>
<dbReference type="SUPFAM" id="SSF46785">
    <property type="entry name" value="Winged helix' DNA-binding domain"/>
    <property type="match status" value="1"/>
</dbReference>
<dbReference type="Pfam" id="PF07729">
    <property type="entry name" value="FCD"/>
    <property type="match status" value="1"/>
</dbReference>
<dbReference type="GO" id="GO:0003677">
    <property type="term" value="F:DNA binding"/>
    <property type="evidence" value="ECO:0007669"/>
    <property type="project" value="UniProtKB-KW"/>
</dbReference>
<dbReference type="Gene3D" id="1.20.120.530">
    <property type="entry name" value="GntR ligand-binding domain-like"/>
    <property type="match status" value="1"/>
</dbReference>
<dbReference type="InterPro" id="IPR011711">
    <property type="entry name" value="GntR_C"/>
</dbReference>
<feature type="compositionally biased region" description="Polar residues" evidence="4">
    <location>
        <begin position="7"/>
        <end position="20"/>
    </location>
</feature>
<evidence type="ECO:0000256" key="1">
    <source>
        <dbReference type="ARBA" id="ARBA00023015"/>
    </source>
</evidence>
<keyword evidence="7" id="KW-1185">Reference proteome</keyword>
<protein>
    <submittedName>
        <fullName evidence="6">DNA-binding GntR family transcriptional regulator</fullName>
    </submittedName>
</protein>
<dbReference type="PANTHER" id="PTHR43537">
    <property type="entry name" value="TRANSCRIPTIONAL REGULATOR, GNTR FAMILY"/>
    <property type="match status" value="1"/>
</dbReference>
<comment type="caution">
    <text evidence="6">The sequence shown here is derived from an EMBL/GenBank/DDBJ whole genome shotgun (WGS) entry which is preliminary data.</text>
</comment>
<feature type="region of interest" description="Disordered" evidence="4">
    <location>
        <begin position="1"/>
        <end position="23"/>
    </location>
</feature>
<keyword evidence="2 6" id="KW-0238">DNA-binding</keyword>
<dbReference type="EMBL" id="JBEPSN010000001">
    <property type="protein sequence ID" value="MET4538430.1"/>
    <property type="molecule type" value="Genomic_DNA"/>
</dbReference>
<sequence length="243" mass="27230">MRKISSAGLQASPPIQRTTTGAGGRLHGRIYEAIQNRLLEGEYPAGTKLSVEAIRTEFGVSKQPVMEALRLLSADGLVEILPQIGCVVTEYSLEEVEDFFRMFAGFESVIAAAAAQRRTDEHLDEIYLAARRMDRLNTEPDPDIRARQYRVQNRNFHEIIHRMAHSRVMSNMSRRMWDLSDFLINTTGAPHPVGSAIEERNEDHGRIVKALENGDAEAAKIEMENHILSTATMLQATRTEAVS</sequence>
<dbReference type="PROSITE" id="PS50949">
    <property type="entry name" value="HTH_GNTR"/>
    <property type="match status" value="1"/>
</dbReference>